<dbReference type="EMBL" id="JAINWA010000003">
    <property type="protein sequence ID" value="MCD1654665.1"/>
    <property type="molecule type" value="Genomic_DNA"/>
</dbReference>
<feature type="transmembrane region" description="Helical" evidence="7">
    <location>
        <begin position="79"/>
        <end position="99"/>
    </location>
</feature>
<evidence type="ECO:0000256" key="2">
    <source>
        <dbReference type="ARBA" id="ARBA00006464"/>
    </source>
</evidence>
<comment type="similarity">
    <text evidence="2">Belongs to the bacterial sugar transferase family.</text>
</comment>
<keyword evidence="5 7" id="KW-1133">Transmembrane helix</keyword>
<comment type="caution">
    <text evidence="9">The sequence shown here is derived from an EMBL/GenBank/DDBJ whole genome shotgun (WGS) entry which is preliminary data.</text>
</comment>
<dbReference type="Pfam" id="PF02397">
    <property type="entry name" value="Bac_transf"/>
    <property type="match status" value="1"/>
</dbReference>
<keyword evidence="3 9" id="KW-0808">Transferase</keyword>
<dbReference type="Proteomes" id="UP001198163">
    <property type="component" value="Unassembled WGS sequence"/>
</dbReference>
<gene>
    <name evidence="9" type="ORF">K7J14_08095</name>
</gene>
<dbReference type="InterPro" id="IPR017475">
    <property type="entry name" value="EPS_sugar_tfrase"/>
</dbReference>
<feature type="transmembrane region" description="Helical" evidence="7">
    <location>
        <begin position="12"/>
        <end position="32"/>
    </location>
</feature>
<evidence type="ECO:0000256" key="7">
    <source>
        <dbReference type="SAM" id="Phobius"/>
    </source>
</evidence>
<sequence>MTSHISRKRRQFLIFSVDLLILVSAIPLTLFLRKFHMPTFPNVAEHIITFIPIIAFWEILMYGAALYSLEKPYRGLNITVKLSMAAAVSLLFGFALFYLFLGDGITPKTVLVIYCILGFFLLFAWRLLYNFFFGVRKSRPKIVFVGNNQTVCDLISQFKEFSYLNFEPLAVYDPDPESVHCKNLPFYSNDADFNQLLDSNTVDYCILAAEKEYSLEMRQLLFSMLEQGVVFFSLPDFFELVTRKIPIGSINDTWLLSHLDAAPRFGFDFFKRMFDLVFSSSILLLTAPLWPFIALIIKLESPGPVFFQQIREGRKSKPFNILKFRTMRVAGNSFAPTGTNDNRITPLGNFLRKSRIDEIPQVINVFRGDMSLIGPRPERPELAVELEKAIPYYRQRLIVKPGITGWDQVSGEYHSPSVEDTYKKLQMDLYYIKNRSTMLDLSIFFKTIATVLRRSGR</sequence>
<dbReference type="NCBIfam" id="TIGR03025">
    <property type="entry name" value="EPS_sugtrans"/>
    <property type="match status" value="1"/>
</dbReference>
<reference evidence="9" key="1">
    <citation type="submission" date="2021-08" db="EMBL/GenBank/DDBJ databases">
        <title>Comparative analyses of Brucepasteria parasyntrophica and Teretinema zuelzerae.</title>
        <authorList>
            <person name="Song Y."/>
            <person name="Brune A."/>
        </authorList>
    </citation>
    <scope>NUCLEOTIDE SEQUENCE</scope>
    <source>
        <strain evidence="9">DSM 1903</strain>
    </source>
</reference>
<dbReference type="GO" id="GO:0016020">
    <property type="term" value="C:membrane"/>
    <property type="evidence" value="ECO:0007669"/>
    <property type="project" value="UniProtKB-SubCell"/>
</dbReference>
<evidence type="ECO:0000313" key="10">
    <source>
        <dbReference type="Proteomes" id="UP001198163"/>
    </source>
</evidence>
<organism evidence="9 10">
    <name type="scientific">Teretinema zuelzerae</name>
    <dbReference type="NCBI Taxonomy" id="156"/>
    <lineage>
        <taxon>Bacteria</taxon>
        <taxon>Pseudomonadati</taxon>
        <taxon>Spirochaetota</taxon>
        <taxon>Spirochaetia</taxon>
        <taxon>Spirochaetales</taxon>
        <taxon>Treponemataceae</taxon>
        <taxon>Teretinema</taxon>
    </lineage>
</organism>
<name>A0AAE3EGR9_9SPIR</name>
<dbReference type="InterPro" id="IPR003362">
    <property type="entry name" value="Bact_transf"/>
</dbReference>
<proteinExistence type="inferred from homology"/>
<evidence type="ECO:0000313" key="9">
    <source>
        <dbReference type="EMBL" id="MCD1654665.1"/>
    </source>
</evidence>
<evidence type="ECO:0000256" key="6">
    <source>
        <dbReference type="ARBA" id="ARBA00023136"/>
    </source>
</evidence>
<accession>A0AAE3EGR9</accession>
<dbReference type="Gene3D" id="3.40.50.720">
    <property type="entry name" value="NAD(P)-binding Rossmann-like Domain"/>
    <property type="match status" value="1"/>
</dbReference>
<keyword evidence="6 7" id="KW-0472">Membrane</keyword>
<dbReference type="RefSeq" id="WP_269062446.1">
    <property type="nucleotide sequence ID" value="NZ_JAINWA010000003.1"/>
</dbReference>
<comment type="subcellular location">
    <subcellularLocation>
        <location evidence="1">Membrane</location>
        <topology evidence="1">Multi-pass membrane protein</topology>
    </subcellularLocation>
</comment>
<feature type="domain" description="Bacterial sugar transferase" evidence="8">
    <location>
        <begin position="271"/>
        <end position="452"/>
    </location>
</feature>
<protein>
    <submittedName>
        <fullName evidence="9">Sugar transferase</fullName>
    </submittedName>
</protein>
<keyword evidence="10" id="KW-1185">Reference proteome</keyword>
<feature type="transmembrane region" description="Helical" evidence="7">
    <location>
        <begin position="47"/>
        <end position="67"/>
    </location>
</feature>
<keyword evidence="4 7" id="KW-0812">Transmembrane</keyword>
<dbReference type="PANTHER" id="PTHR30576">
    <property type="entry name" value="COLANIC BIOSYNTHESIS UDP-GLUCOSE LIPID CARRIER TRANSFERASE"/>
    <property type="match status" value="1"/>
</dbReference>
<evidence type="ECO:0000256" key="3">
    <source>
        <dbReference type="ARBA" id="ARBA00022679"/>
    </source>
</evidence>
<dbReference type="Pfam" id="PF13727">
    <property type="entry name" value="CoA_binding_3"/>
    <property type="match status" value="1"/>
</dbReference>
<evidence type="ECO:0000256" key="4">
    <source>
        <dbReference type="ARBA" id="ARBA00022692"/>
    </source>
</evidence>
<evidence type="ECO:0000256" key="5">
    <source>
        <dbReference type="ARBA" id="ARBA00022989"/>
    </source>
</evidence>
<dbReference type="GO" id="GO:0016780">
    <property type="term" value="F:phosphotransferase activity, for other substituted phosphate groups"/>
    <property type="evidence" value="ECO:0007669"/>
    <property type="project" value="TreeGrafter"/>
</dbReference>
<dbReference type="AlphaFoldDB" id="A0AAE3EGR9"/>
<evidence type="ECO:0000259" key="8">
    <source>
        <dbReference type="Pfam" id="PF02397"/>
    </source>
</evidence>
<evidence type="ECO:0000256" key="1">
    <source>
        <dbReference type="ARBA" id="ARBA00004141"/>
    </source>
</evidence>
<dbReference type="PANTHER" id="PTHR30576:SF0">
    <property type="entry name" value="UNDECAPRENYL-PHOSPHATE N-ACETYLGALACTOSAMINYL 1-PHOSPHATE TRANSFERASE-RELATED"/>
    <property type="match status" value="1"/>
</dbReference>
<feature type="transmembrane region" description="Helical" evidence="7">
    <location>
        <begin position="274"/>
        <end position="297"/>
    </location>
</feature>
<feature type="transmembrane region" description="Helical" evidence="7">
    <location>
        <begin position="111"/>
        <end position="132"/>
    </location>
</feature>